<evidence type="ECO:0000256" key="2">
    <source>
        <dbReference type="ARBA" id="ARBA00022553"/>
    </source>
</evidence>
<evidence type="ECO:0000256" key="6">
    <source>
        <dbReference type="ARBA" id="ARBA00023242"/>
    </source>
</evidence>
<feature type="region of interest" description="Disordered" evidence="7">
    <location>
        <begin position="362"/>
        <end position="413"/>
    </location>
</feature>
<dbReference type="InterPro" id="IPR015943">
    <property type="entry name" value="WD40/YVTN_repeat-like_dom_sf"/>
</dbReference>
<feature type="region of interest" description="Disordered" evidence="7">
    <location>
        <begin position="1335"/>
        <end position="1378"/>
    </location>
</feature>
<comment type="subcellular location">
    <subcellularLocation>
        <location evidence="1">Nucleus</location>
    </subcellularLocation>
</comment>
<dbReference type="PANTHER" id="PTHR15528:SF11">
    <property type="entry name" value="FI18188P1"/>
    <property type="match status" value="1"/>
</dbReference>
<feature type="region of interest" description="Disordered" evidence="7">
    <location>
        <begin position="895"/>
        <end position="969"/>
    </location>
</feature>
<keyword evidence="5" id="KW-0804">Transcription</keyword>
<evidence type="ECO:0000256" key="5">
    <source>
        <dbReference type="ARBA" id="ARBA00023163"/>
    </source>
</evidence>
<evidence type="ECO:0000256" key="7">
    <source>
        <dbReference type="SAM" id="MobiDB-lite"/>
    </source>
</evidence>
<dbReference type="EMBL" id="CP138592">
    <property type="protein sequence ID" value="WPH04663.1"/>
    <property type="molecule type" value="Genomic_DNA"/>
</dbReference>
<feature type="region of interest" description="Disordered" evidence="7">
    <location>
        <begin position="1642"/>
        <end position="1766"/>
    </location>
</feature>
<feature type="region of interest" description="Disordered" evidence="7">
    <location>
        <begin position="823"/>
        <end position="863"/>
    </location>
</feature>
<gene>
    <name evidence="9" type="ORF">R9X50_00755600</name>
</gene>
<feature type="compositionally biased region" description="Polar residues" evidence="7">
    <location>
        <begin position="504"/>
        <end position="517"/>
    </location>
</feature>
<dbReference type="InterPro" id="IPR056421">
    <property type="entry name" value="TPR_GEMI5"/>
</dbReference>
<feature type="compositionally biased region" description="Low complexity" evidence="7">
    <location>
        <begin position="1441"/>
        <end position="1464"/>
    </location>
</feature>
<name>A0AAQ3RE77_9PEZI</name>
<evidence type="ECO:0000256" key="4">
    <source>
        <dbReference type="ARBA" id="ARBA00023015"/>
    </source>
</evidence>
<feature type="compositionally biased region" description="Basic and acidic residues" evidence="7">
    <location>
        <begin position="1028"/>
        <end position="1071"/>
    </location>
</feature>
<feature type="compositionally biased region" description="Low complexity" evidence="7">
    <location>
        <begin position="478"/>
        <end position="490"/>
    </location>
</feature>
<dbReference type="SUPFAM" id="SSF50978">
    <property type="entry name" value="WD40 repeat-like"/>
    <property type="match status" value="1"/>
</dbReference>
<feature type="compositionally biased region" description="Polar residues" evidence="7">
    <location>
        <begin position="1354"/>
        <end position="1377"/>
    </location>
</feature>
<keyword evidence="10" id="KW-1185">Reference proteome</keyword>
<keyword evidence="4" id="KW-0805">Transcription regulation</keyword>
<dbReference type="Pfam" id="PF23774">
    <property type="entry name" value="TPR_GEMI5"/>
    <property type="match status" value="1"/>
</dbReference>
<evidence type="ECO:0000256" key="3">
    <source>
        <dbReference type="ARBA" id="ARBA00022884"/>
    </source>
</evidence>
<dbReference type="Proteomes" id="UP001303373">
    <property type="component" value="Chromosome 13"/>
</dbReference>
<dbReference type="GO" id="GO:0045944">
    <property type="term" value="P:positive regulation of transcription by RNA polymerase II"/>
    <property type="evidence" value="ECO:0007669"/>
    <property type="project" value="TreeGrafter"/>
</dbReference>
<reference evidence="9 10" key="1">
    <citation type="submission" date="2023-11" db="EMBL/GenBank/DDBJ databases">
        <title>An acidophilic fungus is an integral part of prey digestion in a carnivorous sundew plant.</title>
        <authorList>
            <person name="Tsai I.J."/>
        </authorList>
    </citation>
    <scope>NUCLEOTIDE SEQUENCE [LARGE SCALE GENOMIC DNA]</scope>
    <source>
        <strain evidence="9">169a</strain>
    </source>
</reference>
<feature type="compositionally biased region" description="Basic and acidic residues" evidence="7">
    <location>
        <begin position="1245"/>
        <end position="1273"/>
    </location>
</feature>
<feature type="region of interest" description="Disordered" evidence="7">
    <location>
        <begin position="440"/>
        <end position="519"/>
    </location>
</feature>
<keyword evidence="6" id="KW-0539">Nucleus</keyword>
<feature type="region of interest" description="Disordered" evidence="7">
    <location>
        <begin position="983"/>
        <end position="1314"/>
    </location>
</feature>
<feature type="compositionally biased region" description="Basic and acidic residues" evidence="7">
    <location>
        <begin position="1134"/>
        <end position="1163"/>
    </location>
</feature>
<evidence type="ECO:0000313" key="10">
    <source>
        <dbReference type="Proteomes" id="UP001303373"/>
    </source>
</evidence>
<feature type="compositionally biased region" description="Polar residues" evidence="7">
    <location>
        <begin position="31"/>
        <end position="41"/>
    </location>
</feature>
<dbReference type="GO" id="GO:0003723">
    <property type="term" value="F:RNA binding"/>
    <property type="evidence" value="ECO:0007669"/>
    <property type="project" value="UniProtKB-KW"/>
</dbReference>
<feature type="compositionally biased region" description="Low complexity" evidence="7">
    <location>
        <begin position="442"/>
        <end position="456"/>
    </location>
</feature>
<feature type="compositionally biased region" description="Low complexity" evidence="7">
    <location>
        <begin position="1275"/>
        <end position="1303"/>
    </location>
</feature>
<feature type="compositionally biased region" description="Polar residues" evidence="7">
    <location>
        <begin position="1098"/>
        <end position="1111"/>
    </location>
</feature>
<feature type="compositionally biased region" description="Pro residues" evidence="7">
    <location>
        <begin position="1748"/>
        <end position="1758"/>
    </location>
</feature>
<dbReference type="Gene3D" id="2.130.10.10">
    <property type="entry name" value="YVTN repeat-like/Quinoprotein amine dehydrogenase"/>
    <property type="match status" value="1"/>
</dbReference>
<sequence length="1813" mass="198249">MSIEQRKRQPSHSSTSSNPSGSYSNSQNSSTRGQQHSQSSGKPHKPNPPQTSLTPENVEQEFLPCAATASFFLYSQRNTILVIHHDTLAIERRFDLHREDVLWISVDNTSERGSGRLAVSYDAGNTAIVWDILTGGEVARFAAYERMKVGIFMRNGNIAFGNDQGNIILFEPSTSEHISSRTIFDPITAIAPSSDCRTFAIGYLNGSILIATLQPSFTIQHTLTTTRAPSRITGLAWHGTSSKQRSDMLATQTLDGDLRVWSVPKVPFHEPPNIIRLLQRSEFQQPGPCWFSWSKTGRIVQLAEGETRAWDVRTKKVTFETIPTVDGIIGIAVYGPTATLFTLGRSHTVQQYDITPTNEPMQVASAQHVPANTPPTPPTVLDEQKNPYASQPRAPPILPLQSGSESSADERNPMSPLQRIAKEMDAIDTLQSELRDQVMPLSPTASSNSSMSSRSSAGGRKGRKYLYDRPDSSRASNSTGFEGTEFSFGGPASLRQGHDGMSVRSVSSYQSRPATRSSRLRKEILRSPEEENVQHQDLFAFTRARLREVPFRTPHYGTAKRTPELLQREMLSVVFGWNEDARSLIHDEMTRHGAATTCGVLLSKWMGEIAADDLASKIGSQSMTSSDWMILALSSIGASSQKNVGEAFVQRLLEKGDVHPAVAILLGLGENNDAVEVYVSQGYWLEAVLLTCLKFPSDWVRQSFLLRRWGEAAVQQGQAELAVRCFSCTSVETSEPWFSPRAKDAFYFAQQIALSRDECTVSVGALNSPPLSPPSRSASGRLKAKNASLKLITSFDAQRDTKAPRSAIAGDPTPMVAGATPIAESALSPSGGRAPWHTGRGSRTNRDPSSARTATPGGYSRRTRLPSIGEIERARHEITEMSTPMTAAREFGPTLATGHTSHHERRSSNVSPVPGSAAEPMTAVRPTAFEDRMKSEEGSTRLPTPSQSIAARLRESSRPRERSRARAEGLAVQVVETRYDRLTPDITTGTTEGSSVYSRSSGTVQTTRNKPSIGATSPVSSSTTSRSRAIDQHISSVEEARRKDRSRPRTESRRRDDSRIGRTNSRRRDQSAQRGQDAVYIKPPKRSPSSPVPMSPQDVANASQRFNTTAEPATMDDESFYKVVSPISPSQSRDTLRSPMFEKRQERRPSSRDRSAGHLEGNRGPRVPSRRRRDTENNVLEESTSRGDRGRSARRTEGALTRSPSSPLPLPQNKEVPPVEQPEEARSDSHVQSFRLRSRSTSQKPGDELQARRAARNTRDRSESRKRIPRIDEMGSTVSGVSGLSSDLQSSEVSSYTSSSLSESRPRLPGMSRKELAARELEERRLSLARRPSAPAIPLPSELPNGFIRPKLSPRSQTDLSKNPFSSETVRNHTNNPDVLGKNVRQHKHASSMSNVNTQQLPAITMGLPATPRAMRHPRYMHTSEPDHPAPPVPEIPGNFSELSSQGSSLTSSSLSHATGSNLSQHSFANHADQPERSDDIGPLLPSTVYNKQAIRRSVSAPPENGGGAPVHPAYRTAIAVPSANFSGRQSHTRKISPPEIKKGSVEISTGRITSIDEALNDIEPQVIIIPGTGSETPADSGSPVLLPELQHLAGPPPPPPPPTMFQHPAGVINVTEHLPEIGVAAGTPSNMLPATTFAEAQSLPQPMERSTTSSPHAHRRGQRSIDNSFSARFRGVTDRMRSTSRSRGKSPLEGPKAPPYESILPMSSGHGHQESISRPSQPFPPMRRESFSRAKSPYEQAMADQQMPPPPPPPPGPHGVGTDDKFHDTNLPAVNVHLPQSSSNHRNLKDVRANMPPDTLQHGVYMGGAGYL</sequence>
<evidence type="ECO:0000259" key="8">
    <source>
        <dbReference type="Pfam" id="PF23774"/>
    </source>
</evidence>
<feature type="domain" description="Gem-associated protein 5 TPR" evidence="8">
    <location>
        <begin position="574"/>
        <end position="726"/>
    </location>
</feature>
<feature type="compositionally biased region" description="Basic and acidic residues" evidence="7">
    <location>
        <begin position="928"/>
        <end position="939"/>
    </location>
</feature>
<feature type="region of interest" description="Disordered" evidence="7">
    <location>
        <begin position="1"/>
        <end position="55"/>
    </location>
</feature>
<dbReference type="GO" id="GO:0005634">
    <property type="term" value="C:nucleus"/>
    <property type="evidence" value="ECO:0007669"/>
    <property type="project" value="UniProtKB-SubCell"/>
</dbReference>
<dbReference type="PANTHER" id="PTHR15528">
    <property type="entry name" value="PEROXISOME PROLIFERATOR ACTIVATED RECEPTOR GAMMA COACTIVATOR 1 PGC-1 -RELATED"/>
    <property type="match status" value="1"/>
</dbReference>
<feature type="compositionally biased region" description="Basic and acidic residues" evidence="7">
    <location>
        <begin position="952"/>
        <end position="967"/>
    </location>
</feature>
<feature type="compositionally biased region" description="Polar residues" evidence="7">
    <location>
        <begin position="1642"/>
        <end position="1656"/>
    </location>
</feature>
<proteinExistence type="predicted"/>
<protein>
    <recommendedName>
        <fullName evidence="8">Gem-associated protein 5 TPR domain-containing protein</fullName>
    </recommendedName>
</protein>
<feature type="region of interest" description="Disordered" evidence="7">
    <location>
        <begin position="1419"/>
        <end position="1486"/>
    </location>
</feature>
<feature type="compositionally biased region" description="Low complexity" evidence="7">
    <location>
        <begin position="11"/>
        <end position="30"/>
    </location>
</feature>
<evidence type="ECO:0000313" key="9">
    <source>
        <dbReference type="EMBL" id="WPH04663.1"/>
    </source>
</evidence>
<feature type="compositionally biased region" description="Polar residues" evidence="7">
    <location>
        <begin position="985"/>
        <end position="1019"/>
    </location>
</feature>
<keyword evidence="3" id="KW-0694">RNA-binding</keyword>
<organism evidence="9 10">
    <name type="scientific">Acrodontium crateriforme</name>
    <dbReference type="NCBI Taxonomy" id="150365"/>
    <lineage>
        <taxon>Eukaryota</taxon>
        <taxon>Fungi</taxon>
        <taxon>Dikarya</taxon>
        <taxon>Ascomycota</taxon>
        <taxon>Pezizomycotina</taxon>
        <taxon>Dothideomycetes</taxon>
        <taxon>Dothideomycetidae</taxon>
        <taxon>Mycosphaerellales</taxon>
        <taxon>Teratosphaeriaceae</taxon>
        <taxon>Acrodontium</taxon>
    </lineage>
</organism>
<dbReference type="GO" id="GO:0003712">
    <property type="term" value="F:transcription coregulator activity"/>
    <property type="evidence" value="ECO:0007669"/>
    <property type="project" value="InterPro"/>
</dbReference>
<evidence type="ECO:0000256" key="1">
    <source>
        <dbReference type="ARBA" id="ARBA00004123"/>
    </source>
</evidence>
<dbReference type="InterPro" id="IPR036322">
    <property type="entry name" value="WD40_repeat_dom_sf"/>
</dbReference>
<dbReference type="InterPro" id="IPR034605">
    <property type="entry name" value="PGC-1"/>
</dbReference>
<keyword evidence="2" id="KW-0597">Phosphoprotein</keyword>
<accession>A0AAQ3RE77</accession>
<feature type="compositionally biased region" description="Basic and acidic residues" evidence="7">
    <location>
        <begin position="1183"/>
        <end position="1197"/>
    </location>
</feature>